<comment type="caution">
    <text evidence="6">The sequence shown here is derived from an EMBL/GenBank/DDBJ whole genome shotgun (WGS) entry which is preliminary data.</text>
</comment>
<reference evidence="6 7" key="1">
    <citation type="submission" date="2019-03" db="EMBL/GenBank/DDBJ databases">
        <title>Single cell metagenomics reveals metabolic interactions within the superorganism composed of flagellate Streblomastix strix and complex community of Bacteroidetes bacteria on its surface.</title>
        <authorList>
            <person name="Treitli S.C."/>
            <person name="Kolisko M."/>
            <person name="Husnik F."/>
            <person name="Keeling P."/>
            <person name="Hampl V."/>
        </authorList>
    </citation>
    <scope>NUCLEOTIDE SEQUENCE [LARGE SCALE GENOMIC DNA]</scope>
    <source>
        <strain evidence="6">ST1C</strain>
    </source>
</reference>
<organism evidence="6 7">
    <name type="scientific">Streblomastix strix</name>
    <dbReference type="NCBI Taxonomy" id="222440"/>
    <lineage>
        <taxon>Eukaryota</taxon>
        <taxon>Metamonada</taxon>
        <taxon>Preaxostyla</taxon>
        <taxon>Oxymonadida</taxon>
        <taxon>Streblomastigidae</taxon>
        <taxon>Streblomastix</taxon>
    </lineage>
</organism>
<keyword evidence="3" id="KW-0408">Iron</keyword>
<keyword evidence="4" id="KW-1133">Transmembrane helix</keyword>
<dbReference type="GO" id="GO:0046872">
    <property type="term" value="F:metal ion binding"/>
    <property type="evidence" value="ECO:0007669"/>
    <property type="project" value="UniProtKB-KW"/>
</dbReference>
<feature type="transmembrane region" description="Helical" evidence="4">
    <location>
        <begin position="231"/>
        <end position="254"/>
    </location>
</feature>
<evidence type="ECO:0000256" key="2">
    <source>
        <dbReference type="ARBA" id="ARBA00022723"/>
    </source>
</evidence>
<feature type="chain" id="PRO_5023889780" evidence="5">
    <location>
        <begin position="23"/>
        <end position="549"/>
    </location>
</feature>
<protein>
    <submittedName>
        <fullName evidence="6">Uncharacterized protein</fullName>
    </submittedName>
</protein>
<evidence type="ECO:0000256" key="5">
    <source>
        <dbReference type="SAM" id="SignalP"/>
    </source>
</evidence>
<keyword evidence="4" id="KW-0812">Transmembrane</keyword>
<dbReference type="Proteomes" id="UP000324800">
    <property type="component" value="Unassembled WGS sequence"/>
</dbReference>
<keyword evidence="4" id="KW-0472">Membrane</keyword>
<evidence type="ECO:0000313" key="7">
    <source>
        <dbReference type="Proteomes" id="UP000324800"/>
    </source>
</evidence>
<comment type="similarity">
    <text evidence="1">Belongs to the hemerythrin family.</text>
</comment>
<dbReference type="OrthoDB" id="10564579at2759"/>
<keyword evidence="5" id="KW-0732">Signal</keyword>
<evidence type="ECO:0000256" key="4">
    <source>
        <dbReference type="SAM" id="Phobius"/>
    </source>
</evidence>
<gene>
    <name evidence="6" type="ORF">EZS28_024012</name>
</gene>
<dbReference type="AlphaFoldDB" id="A0A5J4VDG0"/>
<dbReference type="Gene3D" id="1.20.120.50">
    <property type="entry name" value="Hemerythrin-like"/>
    <property type="match status" value="1"/>
</dbReference>
<dbReference type="SUPFAM" id="SSF47188">
    <property type="entry name" value="Hemerythrin-like"/>
    <property type="match status" value="1"/>
</dbReference>
<name>A0A5J4VDG0_9EUKA</name>
<feature type="signal peptide" evidence="5">
    <location>
        <begin position="1"/>
        <end position="22"/>
    </location>
</feature>
<sequence>MPLVFTILSIVASMLVIDYNEAIFICGYRSVIMGLCQLCVIVIVNPPAQNLIGVYPNFKTDISTNPIWNDISHFTTHHELRVQMLEKAVDFVTVLNQIVLYGTSKNDPETLTGDSQIDDLASPRTIKKGSQTQKIQYEPTDIFVNREGDELLEHRVYSINGPFNGLEALFALFIQSAQMILEEARDPDTPMPGLPTTAVQDMATLLIYDMKGGNVQYRAAIVQQQTDTINLWRTLLIIIFAVSIVTTFIGYVFCLVPERTILYHVAEGSAKMRELDPAADASDRTGMGASAWKDEYSCDCIRLDREHQKMLISLAGLCRAIDGTMNVAEQYSKLQQLMQAKPTADGLAILEMMDQVEKEREEVRASLGSAGGDQKILLDVTAAFDQSKLQILGKIIVRLLSIVIRQTFSALADEEHLIIKYKVSHIHKKLHQTQHAAFIRKVQTIALHVAKEARISNKQVHSSFAQKIIQLYAGWLIDHVSKIDRELSALLIGKAPESELDSDIEAHEHLVVPHSYTSFLDSDNASIQDRNLFERMKKMLKLSTKKANN</sequence>
<proteinExistence type="inferred from homology"/>
<accession>A0A5J4VDG0</accession>
<evidence type="ECO:0000256" key="3">
    <source>
        <dbReference type="ARBA" id="ARBA00023004"/>
    </source>
</evidence>
<dbReference type="InterPro" id="IPR035938">
    <property type="entry name" value="Hemerythrin-like_sf"/>
</dbReference>
<evidence type="ECO:0000256" key="1">
    <source>
        <dbReference type="ARBA" id="ARBA00010587"/>
    </source>
</evidence>
<dbReference type="EMBL" id="SNRW01007880">
    <property type="protein sequence ID" value="KAA6380462.1"/>
    <property type="molecule type" value="Genomic_DNA"/>
</dbReference>
<evidence type="ECO:0000313" key="6">
    <source>
        <dbReference type="EMBL" id="KAA6380462.1"/>
    </source>
</evidence>
<keyword evidence="2" id="KW-0479">Metal-binding</keyword>